<dbReference type="PATRIC" id="fig|1307839.3.peg.3815"/>
<feature type="domain" description="Secretion system C-terminal sorting" evidence="2">
    <location>
        <begin position="1940"/>
        <end position="2014"/>
    </location>
</feature>
<dbReference type="Gene3D" id="2.60.120.200">
    <property type="match status" value="1"/>
</dbReference>
<proteinExistence type="predicted"/>
<dbReference type="STRING" id="1307839.L21SP5_03559"/>
<accession>A0A0S2I496</accession>
<dbReference type="Pfam" id="PF18962">
    <property type="entry name" value="Por_Secre_tail"/>
    <property type="match status" value="1"/>
</dbReference>
<dbReference type="EMBL" id="CP013118">
    <property type="protein sequence ID" value="ALO17167.1"/>
    <property type="molecule type" value="Genomic_DNA"/>
</dbReference>
<sequence length="2016" mass="224242" precursor="true">MCYKKFILIIFVFLTNASIAFSQVFFEEDFEHEGALPETWTQEYIHDNYDWRASPGGHTETPSIPGSRKPPEAFEGEYNAMFEKLTLTNATTRFITPKIDLTFAIKAQLRFYHAQLKRTLLSGGTFNDKLKIYGKYTDELDNVSWVLLASYEEEVPEWTLRTINIPDSLNQNNFQIAFEGITGPGWGVCVDSVSLIENGLITRYIDRIEVKQPVTSYVPSGSLNNPILRVDFSVKGNQGEITLDSMLFESLNDAAVNLTTDGLKIYASNDTLFRNVQLLSTPGNYVSQEHLFTGIDYSFETGVTSIWLTYDMPASITHDLHGAVLDAMIPAGGIRVEGQAYPIQNASPSGHRELAETLFFDDFETDKGWSFTTEFQRGAPQGEGGINYGFPDPLEAHSGVNVIGTDLEGLGSKSGDYENLLVKDQYDAETPTINTDYFANMEFKFQRWLNIESFDTARIYYDLNGDNQWKEIWRNKGVVLENRWNEVGMTLPEQTNFNNSIRLKFTLGGTDDYTVYSGLNIDDLALVGNFISYDIGVVQYLGPTCNCYHTSQEQISVKVTNRGYETASNIPIGFSFDGGETWTMDEIAASIASNDTITYTFSEFADFSNGGWYDILIKTFLPEDEIPENDMLQKDQFMPYREALPYYTGFETDDGRWHITDTSDTWERGVPNYDVINETATGNKAWVTKLTFNYTNNANALLEGPCFDLSQLEKPVFECKVWGQINDEGDGLTLMYSIDGGETWQPVADDQYYNWNWYNNQTPNPPATTAWDTSSTDWIVMRTILPDALDAYDYVKFGFLFTSDEGGVSEGVAVDDVAIYESPLDFTVSALNYPQTDCEWPDTTHVKINIENKAPVTALSGTEVPVKFIWQEQHIVTDTVILDQDLAPDTPYEHLYSATVPMDSAGDYDFKFITLYEDDPYYYGASNDTTTSLVSVNGMPQYNPFPPITGKPSGSVDLDAGAGYTGYAWSTGYTGQVLSVFADDTYTVTVTNGEGCTAVDSTEVITSTDDLEMNEVLTSIDNVCLRPNPFDLEVRIFNRGEEHYGPGEEIPLAFQLNGMEPYEDTLVLADSLHIDSSINYTYSQQVDMSESRQHTLVVYANNAKDLNRADDTLSIVANTWGTPQPAVTGDTVFSSRIDTLSIDAGEGFDSYLWQDASTSRYYDVNSDIAQWYHVTVDDVHGCGPTDDSVYVNTNDLYLTSLESPIDACEHSTTEYPSVRVYNNSGNLIPAGENIQIGFSVNNGTAQTETLALPANLEGGNSQVVTLTNSANLADTGVYNFVVWVKATEDANHENDSLTETVFTYGYPNVDLAYDSIYTLTPDTLEFDAGEGFASYLWYDGATSQTHIADRDTSFVYSVTVSNEDGCGTDSDSVFVFTQDLRLVDINRPLSSCELSDQQLVRLKIYNNSADKLLPGTVIPGSYKVNNGSWHNEEFILNDTIVPGAQFFMAFEQTVDMSSGNYFNIEAAIHYATDANRNNDSASSSVDVWGYPEYTLNYDFVSSTQPDTVELIVTPGNYAGYMWNVGVDNDTLSLEGYDEPWYAVTVTTINGCSKSDTVYVNSKNLTIDQLLAPVDACAHTTTENVSIRIKNTGSDTVYAGNSMTLEITSPETISENYNFSNPLAPGDSIDYTFTGNLDLSEEGNYQVEVTLNADFDANSDDNVLVETITTHGPADVNLGNEITVSSLPFVLDAGAGFESYVWHDNSTDQTFDIDETNITGTGLYSVTVTNNLGCQGSDSRRVNVDIIDWSADDVLSPETGCYGINPPVLILRMSNQSSVPIREGRSFFVNYVLNGDNTEQETFTLTDSVYPQESYDYTFNVVPDFNAYESNVIEILLDNAGDINNGNDAITHTLTPYIPELEFGQDSIKPEDFPYILTAPDGLEDYEWSTGEFGQSIEVDEQGWYTVTAYDDFDCAAMDSVFIVDPTGLSDLTANGNRIEIWPNPAKNTVWIDLNRTTGGKLHYELVTTAGEVVHVAETTMNKGEIIELSIDHLAPGMYLFRFYDNDEYGNRSLIIK</sequence>
<protein>
    <recommendedName>
        <fullName evidence="2">Secretion system C-terminal sorting domain-containing protein</fullName>
    </recommendedName>
</protein>
<name>A0A0S2I496_9BACT</name>
<evidence type="ECO:0000259" key="2">
    <source>
        <dbReference type="Pfam" id="PF18962"/>
    </source>
</evidence>
<dbReference type="Gene3D" id="2.60.120.260">
    <property type="entry name" value="Galactose-binding domain-like"/>
    <property type="match status" value="1"/>
</dbReference>
<dbReference type="KEGG" id="blq:L21SP5_03559"/>
<keyword evidence="1" id="KW-0732">Signal</keyword>
<dbReference type="OrthoDB" id="1108781at2"/>
<dbReference type="InterPro" id="IPR026444">
    <property type="entry name" value="Secre_tail"/>
</dbReference>
<feature type="signal peptide" evidence="1">
    <location>
        <begin position="1"/>
        <end position="22"/>
    </location>
</feature>
<feature type="chain" id="PRO_5006599490" description="Secretion system C-terminal sorting domain-containing protein" evidence="1">
    <location>
        <begin position="23"/>
        <end position="2016"/>
    </location>
</feature>
<evidence type="ECO:0000313" key="4">
    <source>
        <dbReference type="Proteomes" id="UP000064893"/>
    </source>
</evidence>
<dbReference type="RefSeq" id="WP_057954483.1">
    <property type="nucleotide sequence ID" value="NZ_CP013118.1"/>
</dbReference>
<keyword evidence="4" id="KW-1185">Reference proteome</keyword>
<dbReference type="Proteomes" id="UP000064893">
    <property type="component" value="Chromosome"/>
</dbReference>
<evidence type="ECO:0000256" key="1">
    <source>
        <dbReference type="SAM" id="SignalP"/>
    </source>
</evidence>
<reference evidence="3 4" key="1">
    <citation type="submission" date="2015-11" db="EMBL/GenBank/DDBJ databases">
        <title>Description and complete genome sequence of a novel strain predominating in hypersaline microbial mats and representing a new family of the Bacteriodetes phylum.</title>
        <authorList>
            <person name="Spring S."/>
            <person name="Bunk B."/>
            <person name="Sproer C."/>
            <person name="Klenk H.-P."/>
        </authorList>
    </citation>
    <scope>NUCLEOTIDE SEQUENCE [LARGE SCALE GENOMIC DNA]</scope>
    <source>
        <strain evidence="3 4">L21-Spi-D4</strain>
    </source>
</reference>
<gene>
    <name evidence="3" type="ORF">L21SP5_03559</name>
</gene>
<evidence type="ECO:0000313" key="3">
    <source>
        <dbReference type="EMBL" id="ALO17167.1"/>
    </source>
</evidence>
<organism evidence="3 4">
    <name type="scientific">Salinivirga cyanobacteriivorans</name>
    <dbReference type="NCBI Taxonomy" id="1307839"/>
    <lineage>
        <taxon>Bacteria</taxon>
        <taxon>Pseudomonadati</taxon>
        <taxon>Bacteroidota</taxon>
        <taxon>Bacteroidia</taxon>
        <taxon>Bacteroidales</taxon>
        <taxon>Salinivirgaceae</taxon>
        <taxon>Salinivirga</taxon>
    </lineage>
</organism>